<evidence type="ECO:0000313" key="3">
    <source>
        <dbReference type="Proteomes" id="UP000014071"/>
    </source>
</evidence>
<dbReference type="Proteomes" id="UP000014071">
    <property type="component" value="Unassembled WGS sequence"/>
</dbReference>
<evidence type="ECO:0000313" key="2">
    <source>
        <dbReference type="EMBL" id="GAC97936.1"/>
    </source>
</evidence>
<dbReference type="AlphaFoldDB" id="R9P997"/>
<keyword evidence="1" id="KW-0732">Signal</keyword>
<organism evidence="2 3">
    <name type="scientific">Pseudozyma hubeiensis (strain SY62)</name>
    <name type="common">Yeast</name>
    <dbReference type="NCBI Taxonomy" id="1305764"/>
    <lineage>
        <taxon>Eukaryota</taxon>
        <taxon>Fungi</taxon>
        <taxon>Dikarya</taxon>
        <taxon>Basidiomycota</taxon>
        <taxon>Ustilaginomycotina</taxon>
        <taxon>Ustilaginomycetes</taxon>
        <taxon>Ustilaginales</taxon>
        <taxon>Ustilaginaceae</taxon>
        <taxon>Pseudozyma</taxon>
    </lineage>
</organism>
<proteinExistence type="predicted"/>
<protein>
    <submittedName>
        <fullName evidence="2">Uncharacterized protein</fullName>
    </submittedName>
</protein>
<feature type="chain" id="PRO_5004478083" evidence="1">
    <location>
        <begin position="23"/>
        <end position="210"/>
    </location>
</feature>
<accession>R9P997</accession>
<dbReference type="HOGENOM" id="CLU_1310612_0_0_1"/>
<gene>
    <name evidence="2" type="ORF">PHSY_005524</name>
</gene>
<evidence type="ECO:0000256" key="1">
    <source>
        <dbReference type="SAM" id="SignalP"/>
    </source>
</evidence>
<feature type="signal peptide" evidence="1">
    <location>
        <begin position="1"/>
        <end position="22"/>
    </location>
</feature>
<dbReference type="EMBL" id="DF238814">
    <property type="protein sequence ID" value="GAC97936.1"/>
    <property type="molecule type" value="Genomic_DNA"/>
</dbReference>
<dbReference type="GeneID" id="24110802"/>
<dbReference type="RefSeq" id="XP_012191523.1">
    <property type="nucleotide sequence ID" value="XM_012336133.1"/>
</dbReference>
<keyword evidence="3" id="KW-1185">Reference proteome</keyword>
<dbReference type="OrthoDB" id="10250777at2759"/>
<name>R9P997_PSEHS</name>
<reference evidence="3" key="1">
    <citation type="journal article" date="2013" name="Genome Announc.">
        <title>Draft genome sequence of the basidiomycetous yeast-like fungus Pseudozyma hubeiensis SY62, which produces an abundant amount of the biosurfactant mannosylerythritol lipids.</title>
        <authorList>
            <person name="Konishi M."/>
            <person name="Hatada Y."/>
            <person name="Horiuchi J."/>
        </authorList>
    </citation>
    <scope>NUCLEOTIDE SEQUENCE [LARGE SCALE GENOMIC DNA]</scope>
    <source>
        <strain evidence="3">SY62</strain>
    </source>
</reference>
<sequence>MTLFSTGRFLILSTVLLEFTRASCVRAFAAVSLRTRASNSDPEMASRHAAELADEATSASSRHLLYPGTKVPQEVMSYLVEERHGVDQHIPMKFRFGTGPTVKSKIAEMLHDERTFVSSFSYYGSTYFIVPASSYPDSAFPTWDHLLSHPGLRLPADVIQPFFVTNVVRVPGTRARHLETLIFRCFVYERHPPRMTRHSLYGPSKSVGTI</sequence>